<dbReference type="PANTHER" id="PTHR30146">
    <property type="entry name" value="LACI-RELATED TRANSCRIPTIONAL REPRESSOR"/>
    <property type="match status" value="1"/>
</dbReference>
<accession>A0ABX1EU82</accession>
<keyword evidence="1" id="KW-0678">Repressor</keyword>
<dbReference type="Proteomes" id="UP000765160">
    <property type="component" value="Unassembled WGS sequence"/>
</dbReference>
<dbReference type="PROSITE" id="PS50932">
    <property type="entry name" value="HTH_LACI_2"/>
    <property type="match status" value="1"/>
</dbReference>
<protein>
    <submittedName>
        <fullName evidence="6">Substrate-binding domain-containing protein</fullName>
    </submittedName>
</protein>
<dbReference type="Gene3D" id="1.10.260.40">
    <property type="entry name" value="lambda repressor-like DNA-binding domains"/>
    <property type="match status" value="1"/>
</dbReference>
<dbReference type="Pfam" id="PF13377">
    <property type="entry name" value="Peripla_BP_3"/>
    <property type="match status" value="1"/>
</dbReference>
<dbReference type="Gene3D" id="3.40.50.2300">
    <property type="match status" value="2"/>
</dbReference>
<dbReference type="SUPFAM" id="SSF47413">
    <property type="entry name" value="lambda repressor-like DNA-binding domains"/>
    <property type="match status" value="1"/>
</dbReference>
<evidence type="ECO:0000256" key="2">
    <source>
        <dbReference type="ARBA" id="ARBA00023015"/>
    </source>
</evidence>
<dbReference type="EMBL" id="JAAVTX010000002">
    <property type="protein sequence ID" value="NKE44085.1"/>
    <property type="molecule type" value="Genomic_DNA"/>
</dbReference>
<proteinExistence type="predicted"/>
<dbReference type="RefSeq" id="WP_168047763.1">
    <property type="nucleotide sequence ID" value="NZ_JAATJR010000002.1"/>
</dbReference>
<evidence type="ECO:0000256" key="3">
    <source>
        <dbReference type="ARBA" id="ARBA00023125"/>
    </source>
</evidence>
<evidence type="ECO:0000313" key="7">
    <source>
        <dbReference type="Proteomes" id="UP000765160"/>
    </source>
</evidence>
<dbReference type="InterPro" id="IPR000843">
    <property type="entry name" value="HTH_LacI"/>
</dbReference>
<dbReference type="CDD" id="cd01392">
    <property type="entry name" value="HTH_LacI"/>
    <property type="match status" value="1"/>
</dbReference>
<dbReference type="SUPFAM" id="SSF53822">
    <property type="entry name" value="Periplasmic binding protein-like I"/>
    <property type="match status" value="1"/>
</dbReference>
<dbReference type="InterPro" id="IPR010982">
    <property type="entry name" value="Lambda_DNA-bd_dom_sf"/>
</dbReference>
<dbReference type="PANTHER" id="PTHR30146:SF148">
    <property type="entry name" value="HTH-TYPE TRANSCRIPTIONAL REPRESSOR PURR-RELATED"/>
    <property type="match status" value="1"/>
</dbReference>
<evidence type="ECO:0000256" key="1">
    <source>
        <dbReference type="ARBA" id="ARBA00022491"/>
    </source>
</evidence>
<gene>
    <name evidence="6" type="ORF">HB662_04815</name>
</gene>
<dbReference type="InterPro" id="IPR028082">
    <property type="entry name" value="Peripla_BP_I"/>
</dbReference>
<dbReference type="Pfam" id="PF00356">
    <property type="entry name" value="LacI"/>
    <property type="match status" value="1"/>
</dbReference>
<comment type="caution">
    <text evidence="6">The sequence shown here is derived from an EMBL/GenBank/DDBJ whole genome shotgun (WGS) entry which is preliminary data.</text>
</comment>
<feature type="domain" description="HTH lacI-type" evidence="5">
    <location>
        <begin position="5"/>
        <end position="59"/>
    </location>
</feature>
<evidence type="ECO:0000256" key="4">
    <source>
        <dbReference type="ARBA" id="ARBA00023163"/>
    </source>
</evidence>
<keyword evidence="3" id="KW-0238">DNA-binding</keyword>
<keyword evidence="7" id="KW-1185">Reference proteome</keyword>
<name>A0ABX1EU82_9PROT</name>
<sequence length="338" mass="35455">MSDRITLKHVAAHAGVSRATVSLVLRDSPLIAAPTKARVRQSLAAVGYLYNRGAATMRATGTQTVGLLVNQIDNPFFAELTAGVSAALDSAGYIAFLSVTEDVVERQARAILRLREHRVDGVILCPAAATTGQDMAHLAEAGMKLVQVMRFVEGSAGDYAGPQNTHGLGLLTEHLIRLGHRHFAYAGGMALHSANRERIGGVTDALRRHGLAGPHFLPVENTRLGGMQAAAQLCALPQRPTALMCGNDVTAFGAMVGLQQRGLVVGRDVAVTGVGDVPEAAACQPGLTTLAASPRRIGQEATRLLLRRIADPALPAERLALPMRLVVRGSCGSGVAQP</sequence>
<organism evidence="6 7">
    <name type="scientific">Falsiroseomonas frigidaquae</name>
    <dbReference type="NCBI Taxonomy" id="487318"/>
    <lineage>
        <taxon>Bacteria</taxon>
        <taxon>Pseudomonadati</taxon>
        <taxon>Pseudomonadota</taxon>
        <taxon>Alphaproteobacteria</taxon>
        <taxon>Acetobacterales</taxon>
        <taxon>Roseomonadaceae</taxon>
        <taxon>Falsiroseomonas</taxon>
    </lineage>
</organism>
<dbReference type="CDD" id="cd06289">
    <property type="entry name" value="PBP1_MalI-like"/>
    <property type="match status" value="1"/>
</dbReference>
<dbReference type="InterPro" id="IPR046335">
    <property type="entry name" value="LacI/GalR-like_sensor"/>
</dbReference>
<evidence type="ECO:0000313" key="6">
    <source>
        <dbReference type="EMBL" id="NKE44085.1"/>
    </source>
</evidence>
<evidence type="ECO:0000259" key="5">
    <source>
        <dbReference type="PROSITE" id="PS50932"/>
    </source>
</evidence>
<reference evidence="6 7" key="1">
    <citation type="submission" date="2020-03" db="EMBL/GenBank/DDBJ databases">
        <title>Roseomonas selenitidurans sp. nov. isolated from soil.</title>
        <authorList>
            <person name="Liu H."/>
        </authorList>
    </citation>
    <scope>NUCLEOTIDE SEQUENCE [LARGE SCALE GENOMIC DNA]</scope>
    <source>
        <strain evidence="6 7">JCM 15073</strain>
    </source>
</reference>
<keyword evidence="4" id="KW-0804">Transcription</keyword>
<keyword evidence="2" id="KW-0805">Transcription regulation</keyword>
<dbReference type="SMART" id="SM00354">
    <property type="entry name" value="HTH_LACI"/>
    <property type="match status" value="1"/>
</dbReference>